<name>A0A8S5THX0_9CAUD</name>
<evidence type="ECO:0000313" key="1">
    <source>
        <dbReference type="EMBL" id="DAF62362.1"/>
    </source>
</evidence>
<accession>A0A8S5THX0</accession>
<reference evidence="1" key="1">
    <citation type="journal article" date="2021" name="Proc. Natl. Acad. Sci. U.S.A.">
        <title>A Catalog of Tens of Thousands of Viruses from Human Metagenomes Reveals Hidden Associations with Chronic Diseases.</title>
        <authorList>
            <person name="Tisza M.J."/>
            <person name="Buck C.B."/>
        </authorList>
    </citation>
    <scope>NUCLEOTIDE SEQUENCE</scope>
    <source>
        <strain evidence="1">CtIty1</strain>
    </source>
</reference>
<sequence length="166" mass="19171">MIALNTFETMKQIRSYEEIIEVNVRAISDIIAELSTLSGMPGYPYSFKGGKFEVIFGMNKELKELTAYPHCMHMYATGAKMHPPVVLASSFNLVNNALFIGRTELPVWFYKNLNEAVQKWINLVKVNEEDIFNDDLTKWRIITRSLNMQLETIRRSAEGIEELFNK</sequence>
<organism evidence="1">
    <name type="scientific">Myoviridae sp. ctIty1</name>
    <dbReference type="NCBI Taxonomy" id="2827673"/>
    <lineage>
        <taxon>Viruses</taxon>
        <taxon>Duplodnaviria</taxon>
        <taxon>Heunggongvirae</taxon>
        <taxon>Uroviricota</taxon>
        <taxon>Caudoviricetes</taxon>
    </lineage>
</organism>
<proteinExistence type="predicted"/>
<dbReference type="EMBL" id="BK032823">
    <property type="protein sequence ID" value="DAF62362.1"/>
    <property type="molecule type" value="Genomic_DNA"/>
</dbReference>
<protein>
    <submittedName>
        <fullName evidence="1">Uncharacterized protein</fullName>
    </submittedName>
</protein>